<keyword evidence="2" id="KW-1185">Reference proteome</keyword>
<organism evidence="1 2">
    <name type="scientific">Scutellospora calospora</name>
    <dbReference type="NCBI Taxonomy" id="85575"/>
    <lineage>
        <taxon>Eukaryota</taxon>
        <taxon>Fungi</taxon>
        <taxon>Fungi incertae sedis</taxon>
        <taxon>Mucoromycota</taxon>
        <taxon>Glomeromycotina</taxon>
        <taxon>Glomeromycetes</taxon>
        <taxon>Diversisporales</taxon>
        <taxon>Gigasporaceae</taxon>
        <taxon>Scutellospora</taxon>
    </lineage>
</organism>
<protein>
    <submittedName>
        <fullName evidence="1">3750_t:CDS:1</fullName>
    </submittedName>
</protein>
<sequence>PNIQNANISDNFLLKKDEYIFVLYSETMCVRKVIALYFESYNNHYYTDEPVIDLNNISYISLHGYLPIHFDLFSDVLKEGCILLTHHLASNIVYYIDKLGVSIDRNIL</sequence>
<dbReference type="EMBL" id="CAJVPM010038074">
    <property type="protein sequence ID" value="CAG8697142.1"/>
    <property type="molecule type" value="Genomic_DNA"/>
</dbReference>
<reference evidence="1" key="1">
    <citation type="submission" date="2021-06" db="EMBL/GenBank/DDBJ databases">
        <authorList>
            <person name="Kallberg Y."/>
            <person name="Tangrot J."/>
            <person name="Rosling A."/>
        </authorList>
    </citation>
    <scope>NUCLEOTIDE SEQUENCE</scope>
    <source>
        <strain evidence="1">AU212A</strain>
    </source>
</reference>
<dbReference type="Proteomes" id="UP000789860">
    <property type="component" value="Unassembled WGS sequence"/>
</dbReference>
<comment type="caution">
    <text evidence="1">The sequence shown here is derived from an EMBL/GenBank/DDBJ whole genome shotgun (WGS) entry which is preliminary data.</text>
</comment>
<evidence type="ECO:0000313" key="2">
    <source>
        <dbReference type="Proteomes" id="UP000789860"/>
    </source>
</evidence>
<feature type="non-terminal residue" evidence="1">
    <location>
        <position position="108"/>
    </location>
</feature>
<evidence type="ECO:0000313" key="1">
    <source>
        <dbReference type="EMBL" id="CAG8697142.1"/>
    </source>
</evidence>
<proteinExistence type="predicted"/>
<accession>A0ACA9P8Z1</accession>
<name>A0ACA9P8Z1_9GLOM</name>
<feature type="non-terminal residue" evidence="1">
    <location>
        <position position="1"/>
    </location>
</feature>
<gene>
    <name evidence="1" type="ORF">SCALOS_LOCUS10359</name>
</gene>